<dbReference type="GO" id="GO:0016020">
    <property type="term" value="C:membrane"/>
    <property type="evidence" value="ECO:0007669"/>
    <property type="project" value="UniProtKB-SubCell"/>
</dbReference>
<dbReference type="InterPro" id="IPR001107">
    <property type="entry name" value="Band_7"/>
</dbReference>
<feature type="transmembrane region" description="Helical" evidence="6">
    <location>
        <begin position="57"/>
        <end position="78"/>
    </location>
</feature>
<keyword evidence="10" id="KW-1185">Reference proteome</keyword>
<dbReference type="GO" id="GO:0008233">
    <property type="term" value="F:peptidase activity"/>
    <property type="evidence" value="ECO:0007669"/>
    <property type="project" value="UniProtKB-KW"/>
</dbReference>
<evidence type="ECO:0000256" key="6">
    <source>
        <dbReference type="RuleBase" id="RU364113"/>
    </source>
</evidence>
<keyword evidence="9" id="KW-0645">Protease</keyword>
<dbReference type="SUPFAM" id="SSF117892">
    <property type="entry name" value="Band 7/SPFH domain"/>
    <property type="match status" value="1"/>
</dbReference>
<evidence type="ECO:0000256" key="3">
    <source>
        <dbReference type="ARBA" id="ARBA00022692"/>
    </source>
</evidence>
<dbReference type="RefSeq" id="WP_158406984.1">
    <property type="nucleotide sequence ID" value="NZ_CP033454.1"/>
</dbReference>
<protein>
    <recommendedName>
        <fullName evidence="6">Protein HflK</fullName>
    </recommendedName>
</protein>
<dbReference type="GO" id="GO:0006508">
    <property type="term" value="P:proteolysis"/>
    <property type="evidence" value="ECO:0007669"/>
    <property type="project" value="UniProtKB-KW"/>
</dbReference>
<keyword evidence="9" id="KW-0378">Hydrolase</keyword>
<reference evidence="9 10" key="1">
    <citation type="submission" date="2018-10" db="EMBL/GenBank/DDBJ databases">
        <title>Propagation and draft genome sequences of three atypical Erhlichia ruminantium isolates.</title>
        <authorList>
            <person name="Liebenberg J."/>
            <person name="Steyn H."/>
            <person name="Josemans A."/>
            <person name="Zweygarth E."/>
        </authorList>
    </citation>
    <scope>NUCLEOTIDE SEQUENCE [LARGE SCALE GENOMIC DNA]</scope>
    <source>
        <strain evidence="9 10">Omatjenne</strain>
    </source>
</reference>
<name>A0AAE6Q9I9_EHRRU</name>
<keyword evidence="4 6" id="KW-1133">Transmembrane helix</keyword>
<comment type="similarity">
    <text evidence="2 6">Belongs to the band 7/mec-2 family. HflK subfamily.</text>
</comment>
<gene>
    <name evidence="9" type="primary">hflK</name>
    <name evidence="9" type="ORF">EDL80_04525</name>
</gene>
<evidence type="ECO:0000256" key="4">
    <source>
        <dbReference type="ARBA" id="ARBA00022989"/>
    </source>
</evidence>
<dbReference type="NCBIfam" id="TIGR01933">
    <property type="entry name" value="hflK"/>
    <property type="match status" value="1"/>
</dbReference>
<dbReference type="AlphaFoldDB" id="A0AAE6Q9I9"/>
<evidence type="ECO:0000256" key="5">
    <source>
        <dbReference type="ARBA" id="ARBA00023136"/>
    </source>
</evidence>
<dbReference type="PANTHER" id="PTHR43327">
    <property type="entry name" value="STOMATIN-LIKE PROTEIN 2, MITOCHONDRIAL"/>
    <property type="match status" value="1"/>
</dbReference>
<dbReference type="InterPro" id="IPR010201">
    <property type="entry name" value="HflK"/>
</dbReference>
<proteinExistence type="inferred from homology"/>
<evidence type="ECO:0000256" key="2">
    <source>
        <dbReference type="ARBA" id="ARBA00006971"/>
    </source>
</evidence>
<dbReference type="Gene3D" id="3.30.479.30">
    <property type="entry name" value="Band 7 domain"/>
    <property type="match status" value="1"/>
</dbReference>
<evidence type="ECO:0000256" key="1">
    <source>
        <dbReference type="ARBA" id="ARBA00004167"/>
    </source>
</evidence>
<dbReference type="Pfam" id="PF01145">
    <property type="entry name" value="Band_7"/>
    <property type="match status" value="1"/>
</dbReference>
<dbReference type="InterPro" id="IPR050710">
    <property type="entry name" value="Band7/mec-2_domain"/>
</dbReference>
<comment type="subunit">
    <text evidence="6">HflC and HflK may interact to form a multimeric complex.</text>
</comment>
<keyword evidence="3 6" id="KW-0812">Transmembrane</keyword>
<feature type="region of interest" description="Disordered" evidence="7">
    <location>
        <begin position="1"/>
        <end position="25"/>
    </location>
</feature>
<dbReference type="InterPro" id="IPR036013">
    <property type="entry name" value="Band_7/SPFH_dom_sf"/>
</dbReference>
<comment type="subcellular location">
    <subcellularLocation>
        <location evidence="1">Membrane</location>
        <topology evidence="1">Single-pass membrane protein</topology>
    </subcellularLocation>
</comment>
<sequence length="358" mass="41036">MFDDYDPWNNNNTTENNKPKNYKNSNDINKFIERFSNTFNSFMKNKRNTQSNNNGKLQITIAVLTFILLYMASGFYVVEPEEEAVQLIFGKYYNTVGPGLRYHLPSPIGEITKLKVKTVNREEIGSRFHMDNTLEHGEGVMLTGDENIVHINFDVHWRINNAYNYLFKVRDNQAGDTVKNAAESAMREIIGKSSISFAIEGKGRAMISQETKSLLQSILDHYNMGVEVLSIQLKKVDPPEKVINSFRDVQSARADKEKLINEAYAYRNQVLPRAKGQAIKIKLDAEAYESEVVNAAEGNAKRFLAIYKEYAQQPIAVRNRLYLETMEEILNKNDKVVFTDDLKGMLSHFPLIDPKNNR</sequence>
<keyword evidence="5 6" id="KW-0472">Membrane</keyword>
<dbReference type="EMBL" id="CP033455">
    <property type="protein sequence ID" value="QGR03797.1"/>
    <property type="molecule type" value="Genomic_DNA"/>
</dbReference>
<feature type="domain" description="Band 7" evidence="8">
    <location>
        <begin position="73"/>
        <end position="250"/>
    </location>
</feature>
<dbReference type="Proteomes" id="UP000422822">
    <property type="component" value="Chromosome"/>
</dbReference>
<dbReference type="CDD" id="cd03404">
    <property type="entry name" value="SPFH_HflK"/>
    <property type="match status" value="1"/>
</dbReference>
<comment type="function">
    <text evidence="6">HflC and HflK could encode or regulate a protease.</text>
</comment>
<evidence type="ECO:0000313" key="9">
    <source>
        <dbReference type="EMBL" id="QGR03797.1"/>
    </source>
</evidence>
<evidence type="ECO:0000313" key="10">
    <source>
        <dbReference type="Proteomes" id="UP000422822"/>
    </source>
</evidence>
<accession>A0AAE6Q9I9</accession>
<evidence type="ECO:0000259" key="8">
    <source>
        <dbReference type="SMART" id="SM00244"/>
    </source>
</evidence>
<organism evidence="9 10">
    <name type="scientific">Ehrlichia ruminantium</name>
    <name type="common">heartwater rickettsia</name>
    <name type="synonym">Cowdria ruminantium</name>
    <dbReference type="NCBI Taxonomy" id="779"/>
    <lineage>
        <taxon>Bacteria</taxon>
        <taxon>Pseudomonadati</taxon>
        <taxon>Pseudomonadota</taxon>
        <taxon>Alphaproteobacteria</taxon>
        <taxon>Rickettsiales</taxon>
        <taxon>Anaplasmataceae</taxon>
        <taxon>Ehrlichia</taxon>
    </lineage>
</organism>
<dbReference type="PANTHER" id="PTHR43327:SF2">
    <property type="entry name" value="MODULATOR OF FTSH PROTEASE HFLK"/>
    <property type="match status" value="1"/>
</dbReference>
<evidence type="ECO:0000256" key="7">
    <source>
        <dbReference type="SAM" id="MobiDB-lite"/>
    </source>
</evidence>
<dbReference type="SMART" id="SM00244">
    <property type="entry name" value="PHB"/>
    <property type="match status" value="1"/>
</dbReference>